<feature type="signal peptide" evidence="3">
    <location>
        <begin position="1"/>
        <end position="17"/>
    </location>
</feature>
<dbReference type="InterPro" id="IPR019826">
    <property type="entry name" value="Carboxylesterase_B_AS"/>
</dbReference>
<organism evidence="5 6">
    <name type="scientific">Trematosphaeria pertusa</name>
    <dbReference type="NCBI Taxonomy" id="390896"/>
    <lineage>
        <taxon>Eukaryota</taxon>
        <taxon>Fungi</taxon>
        <taxon>Dikarya</taxon>
        <taxon>Ascomycota</taxon>
        <taxon>Pezizomycotina</taxon>
        <taxon>Dothideomycetes</taxon>
        <taxon>Pleosporomycetidae</taxon>
        <taxon>Pleosporales</taxon>
        <taxon>Massarineae</taxon>
        <taxon>Trematosphaeriaceae</taxon>
        <taxon>Trematosphaeria</taxon>
    </lineage>
</organism>
<dbReference type="RefSeq" id="XP_033685519.1">
    <property type="nucleotide sequence ID" value="XM_033835398.1"/>
</dbReference>
<feature type="chain" id="PRO_5025708003" description="Carboxylic ester hydrolase" evidence="3">
    <location>
        <begin position="18"/>
        <end position="592"/>
    </location>
</feature>
<dbReference type="PROSITE" id="PS00941">
    <property type="entry name" value="CARBOXYLESTERASE_B_2"/>
    <property type="match status" value="1"/>
</dbReference>
<dbReference type="Pfam" id="PF00135">
    <property type="entry name" value="COesterase"/>
    <property type="match status" value="1"/>
</dbReference>
<dbReference type="InterPro" id="IPR019819">
    <property type="entry name" value="Carboxylesterase_B_CS"/>
</dbReference>
<dbReference type="EMBL" id="ML987193">
    <property type="protein sequence ID" value="KAF2250515.1"/>
    <property type="molecule type" value="Genomic_DNA"/>
</dbReference>
<keyword evidence="3" id="KW-0732">Signal</keyword>
<protein>
    <recommendedName>
        <fullName evidence="3">Carboxylic ester hydrolase</fullName>
        <ecNumber evidence="3">3.1.1.-</ecNumber>
    </recommendedName>
</protein>
<evidence type="ECO:0000313" key="5">
    <source>
        <dbReference type="EMBL" id="KAF2250515.1"/>
    </source>
</evidence>
<dbReference type="InterPro" id="IPR002018">
    <property type="entry name" value="CarbesteraseB"/>
</dbReference>
<sequence>MLSVYATWALCLAGANAAPANDASVESRWSAGASANLSVDLNYAVYQGVYNATTDLNVWKGIRYAAPPTGNLRWKAPQAPEKNRTTQLATSFGPACPQVYPAVPNAPFVPGNEDCLFLNVYAPPLNDTKKLLPVLVWIHGGGYGIGDGTQDMSTIINANEKGFVAVAIQYRLGAFGFLSSEEVKANGVTNAALLDMAFALQWVQTHIEKFGGDKKKVTISGESAGGGAVMLLGIAKGGILGTSLFRSGITASPYLPPQYPFNASIPTQHFRDFSAQAGCGSNSTSATSTLSCLRSADSLALQMANYNVTITGTFGTWAFLPVTDYSFIPSTPSVALAAKRVNGKSMLVGNNANEGPLFVPPTITTLVDLRAWLHLEFPTLNDADIQAILDAYPSSDAPVDPMALRFATDGLNPPFAVNVSQAATGQLQRGYNIYAEATFICPGYWLNSAYASNSSSGGSSSYHYQYSVPFGSHGDDVAGYFGPSTPNQSPSFSLAFRQIWGNFIRTSNPSVASDPVLASFPTWTGGQATRMLNLNQTGGTPYVAASNAGVNVTQFTEPGLQNDFRAVDAFAWEGGRGKRCEFWRSIADRIPI</sequence>
<proteinExistence type="inferred from homology"/>
<feature type="domain" description="Carboxylesterase type B" evidence="4">
    <location>
        <begin position="39"/>
        <end position="534"/>
    </location>
</feature>
<name>A0A6A6IIT7_9PLEO</name>
<dbReference type="GO" id="GO:0016787">
    <property type="term" value="F:hydrolase activity"/>
    <property type="evidence" value="ECO:0007669"/>
    <property type="project" value="UniProtKB-KW"/>
</dbReference>
<keyword evidence="6" id="KW-1185">Reference proteome</keyword>
<dbReference type="AlphaFoldDB" id="A0A6A6IIT7"/>
<dbReference type="Proteomes" id="UP000800094">
    <property type="component" value="Unassembled WGS sequence"/>
</dbReference>
<dbReference type="EC" id="3.1.1.-" evidence="3"/>
<comment type="similarity">
    <text evidence="1 3">Belongs to the type-B carboxylesterase/lipase family.</text>
</comment>
<evidence type="ECO:0000259" key="4">
    <source>
        <dbReference type="Pfam" id="PF00135"/>
    </source>
</evidence>
<reference evidence="5" key="1">
    <citation type="journal article" date="2020" name="Stud. Mycol.">
        <title>101 Dothideomycetes genomes: a test case for predicting lifestyles and emergence of pathogens.</title>
        <authorList>
            <person name="Haridas S."/>
            <person name="Albert R."/>
            <person name="Binder M."/>
            <person name="Bloem J."/>
            <person name="Labutti K."/>
            <person name="Salamov A."/>
            <person name="Andreopoulos B."/>
            <person name="Baker S."/>
            <person name="Barry K."/>
            <person name="Bills G."/>
            <person name="Bluhm B."/>
            <person name="Cannon C."/>
            <person name="Castanera R."/>
            <person name="Culley D."/>
            <person name="Daum C."/>
            <person name="Ezra D."/>
            <person name="Gonzalez J."/>
            <person name="Henrissat B."/>
            <person name="Kuo A."/>
            <person name="Liang C."/>
            <person name="Lipzen A."/>
            <person name="Lutzoni F."/>
            <person name="Magnuson J."/>
            <person name="Mondo S."/>
            <person name="Nolan M."/>
            <person name="Ohm R."/>
            <person name="Pangilinan J."/>
            <person name="Park H.-J."/>
            <person name="Ramirez L."/>
            <person name="Alfaro M."/>
            <person name="Sun H."/>
            <person name="Tritt A."/>
            <person name="Yoshinaga Y."/>
            <person name="Zwiers L.-H."/>
            <person name="Turgeon B."/>
            <person name="Goodwin S."/>
            <person name="Spatafora J."/>
            <person name="Crous P."/>
            <person name="Grigoriev I."/>
        </authorList>
    </citation>
    <scope>NUCLEOTIDE SEQUENCE</scope>
    <source>
        <strain evidence="5">CBS 122368</strain>
    </source>
</reference>
<dbReference type="OrthoDB" id="408631at2759"/>
<evidence type="ECO:0000256" key="3">
    <source>
        <dbReference type="RuleBase" id="RU361235"/>
    </source>
</evidence>
<keyword evidence="2 3" id="KW-0378">Hydrolase</keyword>
<dbReference type="InterPro" id="IPR050309">
    <property type="entry name" value="Type-B_Carboxylest/Lipase"/>
</dbReference>
<gene>
    <name evidence="5" type="ORF">BU26DRAFT_603100</name>
</gene>
<dbReference type="PANTHER" id="PTHR11559">
    <property type="entry name" value="CARBOXYLESTERASE"/>
    <property type="match status" value="1"/>
</dbReference>
<evidence type="ECO:0000256" key="2">
    <source>
        <dbReference type="ARBA" id="ARBA00022801"/>
    </source>
</evidence>
<dbReference type="Gene3D" id="3.40.50.1820">
    <property type="entry name" value="alpha/beta hydrolase"/>
    <property type="match status" value="1"/>
</dbReference>
<dbReference type="PROSITE" id="PS00122">
    <property type="entry name" value="CARBOXYLESTERASE_B_1"/>
    <property type="match status" value="1"/>
</dbReference>
<accession>A0A6A6IIT7</accession>
<dbReference type="SUPFAM" id="SSF53474">
    <property type="entry name" value="alpha/beta-Hydrolases"/>
    <property type="match status" value="1"/>
</dbReference>
<evidence type="ECO:0000313" key="6">
    <source>
        <dbReference type="Proteomes" id="UP000800094"/>
    </source>
</evidence>
<dbReference type="GeneID" id="54588728"/>
<evidence type="ECO:0000256" key="1">
    <source>
        <dbReference type="ARBA" id="ARBA00005964"/>
    </source>
</evidence>
<dbReference type="InterPro" id="IPR029058">
    <property type="entry name" value="AB_hydrolase_fold"/>
</dbReference>